<keyword evidence="5" id="KW-1185">Reference proteome</keyword>
<feature type="coiled-coil region" evidence="1">
    <location>
        <begin position="235"/>
        <end position="262"/>
    </location>
</feature>
<evidence type="ECO:0008006" key="6">
    <source>
        <dbReference type="Google" id="ProtNLM"/>
    </source>
</evidence>
<accession>A0A9W6H014</accession>
<feature type="compositionally biased region" description="Polar residues" evidence="2">
    <location>
        <begin position="28"/>
        <end position="47"/>
    </location>
</feature>
<organism evidence="4 5">
    <name type="scientific">Methylocystis echinoides</name>
    <dbReference type="NCBI Taxonomy" id="29468"/>
    <lineage>
        <taxon>Bacteria</taxon>
        <taxon>Pseudomonadati</taxon>
        <taxon>Pseudomonadota</taxon>
        <taxon>Alphaproteobacteria</taxon>
        <taxon>Hyphomicrobiales</taxon>
        <taxon>Methylocystaceae</taxon>
        <taxon>Methylocystis</taxon>
    </lineage>
</organism>
<evidence type="ECO:0000313" key="4">
    <source>
        <dbReference type="EMBL" id="GLI95970.1"/>
    </source>
</evidence>
<evidence type="ECO:0000313" key="5">
    <source>
        <dbReference type="Proteomes" id="UP001144323"/>
    </source>
</evidence>
<comment type="caution">
    <text evidence="4">The sequence shown here is derived from an EMBL/GenBank/DDBJ whole genome shotgun (WGS) entry which is preliminary data.</text>
</comment>
<sequence>MTTNLKSILLSAAALSLVAAHGVPARGQEQSQSQANPAQEQSPTAKSAQPEVDADVAKRSEEERKKIVVDAETALDQTKKALALLGDKKTQEALGALEVATGKLELILARDPKLALAPVDTGVVIRDLYADPNAVKDAIKEARRLLGDGEVQKARPLVSNLASEVVFQTTNLPLAAYPTAIKSAASLIAKSKVDEAKDTLQAALNTLVITEVAVPLPVLRAQVLLKDAEKLAEDDKRSEESNKSLAAQLDEARKQIRMAEALGYGKKADFEPIFEQIKEIEQKSSGGKSGKGWFDRIKKQVSDLF</sequence>
<feature type="region of interest" description="Disordered" evidence="2">
    <location>
        <begin position="22"/>
        <end position="63"/>
    </location>
</feature>
<feature type="chain" id="PRO_5040887631" description="YfdX protein" evidence="3">
    <location>
        <begin position="26"/>
        <end position="305"/>
    </location>
</feature>
<dbReference type="RefSeq" id="WP_281807076.1">
    <property type="nucleotide sequence ID" value="NZ_BSEC01000006.1"/>
</dbReference>
<keyword evidence="3" id="KW-0732">Signal</keyword>
<evidence type="ECO:0000256" key="2">
    <source>
        <dbReference type="SAM" id="MobiDB-lite"/>
    </source>
</evidence>
<evidence type="ECO:0000256" key="1">
    <source>
        <dbReference type="SAM" id="Coils"/>
    </source>
</evidence>
<proteinExistence type="predicted"/>
<dbReference type="AlphaFoldDB" id="A0A9W6H014"/>
<keyword evidence="1" id="KW-0175">Coiled coil</keyword>
<feature type="signal peptide" evidence="3">
    <location>
        <begin position="1"/>
        <end position="25"/>
    </location>
</feature>
<dbReference type="Proteomes" id="UP001144323">
    <property type="component" value="Unassembled WGS sequence"/>
</dbReference>
<dbReference type="InterPro" id="IPR021236">
    <property type="entry name" value="Uncharacterised_YfdX"/>
</dbReference>
<dbReference type="Pfam" id="PF10938">
    <property type="entry name" value="YfdX"/>
    <property type="match status" value="1"/>
</dbReference>
<gene>
    <name evidence="4" type="ORF">LMG27198_49620</name>
</gene>
<evidence type="ECO:0000256" key="3">
    <source>
        <dbReference type="SAM" id="SignalP"/>
    </source>
</evidence>
<protein>
    <recommendedName>
        <fullName evidence="6">YfdX protein</fullName>
    </recommendedName>
</protein>
<name>A0A9W6H014_9HYPH</name>
<dbReference type="EMBL" id="BSEC01000006">
    <property type="protein sequence ID" value="GLI95970.1"/>
    <property type="molecule type" value="Genomic_DNA"/>
</dbReference>
<reference evidence="4" key="1">
    <citation type="journal article" date="2023" name="Int. J. Syst. Evol. Microbiol.">
        <title>Methylocystis iwaonis sp. nov., a type II methane-oxidizing bacterium from surface soil of a rice paddy field in Japan, and emended description of the genus Methylocystis (ex Whittenbury et al. 1970) Bowman et al. 1993.</title>
        <authorList>
            <person name="Kaise H."/>
            <person name="Sawadogo J.B."/>
            <person name="Alam M.S."/>
            <person name="Ueno C."/>
            <person name="Dianou D."/>
            <person name="Shinjo R."/>
            <person name="Asakawa S."/>
        </authorList>
    </citation>
    <scope>NUCLEOTIDE SEQUENCE</scope>
    <source>
        <strain evidence="4">LMG27198</strain>
    </source>
</reference>